<organism evidence="6 7">
    <name type="scientific">Rhizophlyctis rosea</name>
    <dbReference type="NCBI Taxonomy" id="64517"/>
    <lineage>
        <taxon>Eukaryota</taxon>
        <taxon>Fungi</taxon>
        <taxon>Fungi incertae sedis</taxon>
        <taxon>Chytridiomycota</taxon>
        <taxon>Chytridiomycota incertae sedis</taxon>
        <taxon>Chytridiomycetes</taxon>
        <taxon>Rhizophlyctidales</taxon>
        <taxon>Rhizophlyctidaceae</taxon>
        <taxon>Rhizophlyctis</taxon>
    </lineage>
</organism>
<reference evidence="6" key="1">
    <citation type="submission" date="2020-05" db="EMBL/GenBank/DDBJ databases">
        <title>Phylogenomic resolution of chytrid fungi.</title>
        <authorList>
            <person name="Stajich J.E."/>
            <person name="Amses K."/>
            <person name="Simmons R."/>
            <person name="Seto K."/>
            <person name="Myers J."/>
            <person name="Bonds A."/>
            <person name="Quandt C.A."/>
            <person name="Barry K."/>
            <person name="Liu P."/>
            <person name="Grigoriev I."/>
            <person name="Longcore J.E."/>
            <person name="James T.Y."/>
        </authorList>
    </citation>
    <scope>NUCLEOTIDE SEQUENCE</scope>
    <source>
        <strain evidence="6">JEL0318</strain>
    </source>
</reference>
<dbReference type="InterPro" id="IPR018228">
    <property type="entry name" value="DNase_TatD-rel_CS"/>
</dbReference>
<evidence type="ECO:0000313" key="6">
    <source>
        <dbReference type="EMBL" id="KAJ3041603.1"/>
    </source>
</evidence>
<keyword evidence="3" id="KW-0378">Hydrolase</keyword>
<dbReference type="PROSITE" id="PS01091">
    <property type="entry name" value="TATD_3"/>
    <property type="match status" value="1"/>
</dbReference>
<name>A0AAD5S4J5_9FUNG</name>
<feature type="binding site" evidence="5">
    <location>
        <position position="9"/>
    </location>
    <ligand>
        <name>a divalent metal cation</name>
        <dbReference type="ChEBI" id="CHEBI:60240"/>
        <label>1</label>
    </ligand>
</feature>
<dbReference type="SUPFAM" id="SSF51556">
    <property type="entry name" value="Metallo-dependent hydrolases"/>
    <property type="match status" value="1"/>
</dbReference>
<keyword evidence="2 5" id="KW-0479">Metal-binding</keyword>
<feature type="binding site" evidence="5">
    <location>
        <position position="110"/>
    </location>
    <ligand>
        <name>a divalent metal cation</name>
        <dbReference type="ChEBI" id="CHEBI:60240"/>
        <label>1</label>
    </ligand>
</feature>
<evidence type="ECO:0000313" key="7">
    <source>
        <dbReference type="Proteomes" id="UP001212841"/>
    </source>
</evidence>
<dbReference type="CDD" id="cd01310">
    <property type="entry name" value="TatD_DNAse"/>
    <property type="match status" value="1"/>
</dbReference>
<dbReference type="Proteomes" id="UP001212841">
    <property type="component" value="Unassembled WGS sequence"/>
</dbReference>
<dbReference type="GO" id="GO:0046872">
    <property type="term" value="F:metal ion binding"/>
    <property type="evidence" value="ECO:0007669"/>
    <property type="project" value="UniProtKB-KW"/>
</dbReference>
<evidence type="ECO:0000256" key="3">
    <source>
        <dbReference type="ARBA" id="ARBA00022801"/>
    </source>
</evidence>
<gene>
    <name evidence="6" type="primary">TATDN3</name>
    <name evidence="6" type="ORF">HK097_002231</name>
</gene>
<feature type="binding site" evidence="5">
    <location>
        <position position="156"/>
    </location>
    <ligand>
        <name>a divalent metal cation</name>
        <dbReference type="ChEBI" id="CHEBI:60240"/>
        <label>2</label>
    </ligand>
</feature>
<dbReference type="GO" id="GO:0016788">
    <property type="term" value="F:hydrolase activity, acting on ester bonds"/>
    <property type="evidence" value="ECO:0007669"/>
    <property type="project" value="InterPro"/>
</dbReference>
<dbReference type="Gene3D" id="3.20.20.140">
    <property type="entry name" value="Metal-dependent hydrolases"/>
    <property type="match status" value="1"/>
</dbReference>
<keyword evidence="7" id="KW-1185">Reference proteome</keyword>
<dbReference type="AlphaFoldDB" id="A0AAD5S4J5"/>
<protein>
    <submittedName>
        <fullName evidence="6">Deoxyribonuclease tatdn3</fullName>
    </submittedName>
</protein>
<evidence type="ECO:0000256" key="1">
    <source>
        <dbReference type="ARBA" id="ARBA00009275"/>
    </source>
</evidence>
<accession>A0AAD5S4J5</accession>
<dbReference type="PANTHER" id="PTHR46317:SF1">
    <property type="entry name" value="HYDROLASE, TATD FAMILY"/>
    <property type="match status" value="1"/>
</dbReference>
<comment type="similarity">
    <text evidence="1">Belongs to the metallo-dependent hydrolases superfamily. TatD-type hydrolase family.</text>
</comment>
<sequence length="280" mass="30768">MTTPLIDCHAHFYPPNFSISEIETILSSIQDNGSNIRSIITVPETIEEAHQVLSLSKKYPMINPSAGLHPVQQTQTATGESFARSATHTDLPPILDFISTHHESLTSIGECGLDFSPHILATTHTGPIETQKEIQKSIFTSHITLAKSHSIPLNIHSRSAGHHAISLLREHNAPPSLLHAFDGRPSHALNAVQLGHYLSIAPIVVRSPQLQKLVQAVPLDHLVLETDSPALCVEKGGRNTPLELEVACREVARLKAVDVEEVRRITTENARKLFTKLREV</sequence>
<dbReference type="Pfam" id="PF01026">
    <property type="entry name" value="TatD_DNase"/>
    <property type="match status" value="1"/>
</dbReference>
<proteinExistence type="inferred from homology"/>
<feature type="binding site" evidence="5">
    <location>
        <position position="11"/>
    </location>
    <ligand>
        <name>a divalent metal cation</name>
        <dbReference type="ChEBI" id="CHEBI:60240"/>
        <label>1</label>
    </ligand>
</feature>
<dbReference type="InterPro" id="IPR032466">
    <property type="entry name" value="Metal_Hydrolase"/>
</dbReference>
<dbReference type="InterPro" id="IPR001130">
    <property type="entry name" value="TatD-like"/>
</dbReference>
<dbReference type="PIRSF" id="PIRSF005902">
    <property type="entry name" value="DNase_TatD"/>
    <property type="match status" value="1"/>
</dbReference>
<comment type="caution">
    <text evidence="6">The sequence shown here is derived from an EMBL/GenBank/DDBJ whole genome shotgun (WGS) entry which is preliminary data.</text>
</comment>
<feature type="binding site" evidence="5">
    <location>
        <position position="179"/>
    </location>
    <ligand>
        <name>a divalent metal cation</name>
        <dbReference type="ChEBI" id="CHEBI:60240"/>
        <label>2</label>
    </ligand>
</feature>
<evidence type="ECO:0000256" key="2">
    <source>
        <dbReference type="ARBA" id="ARBA00022723"/>
    </source>
</evidence>
<dbReference type="EMBL" id="JADGJD010001475">
    <property type="protein sequence ID" value="KAJ3041603.1"/>
    <property type="molecule type" value="Genomic_DNA"/>
</dbReference>
<comment type="function">
    <text evidence="4">Exhibits 3'-exonuclease activities and apurinic/apyrimidinic (AP) endonuclease (in vitro). Show preferential AP endonuclease activity on double-stranded DNA substrates and 3'- exonuclease activity on single-stranded DNA.</text>
</comment>
<evidence type="ECO:0000256" key="5">
    <source>
        <dbReference type="PIRSR" id="PIRSR005902-1"/>
    </source>
</evidence>
<evidence type="ECO:0000256" key="4">
    <source>
        <dbReference type="ARBA" id="ARBA00093287"/>
    </source>
</evidence>
<dbReference type="PANTHER" id="PTHR46317">
    <property type="entry name" value="HYDROLASE OF PHP SUPERFAMILY-RELATED PROTEIN"/>
    <property type="match status" value="1"/>
</dbReference>
<feature type="binding site" evidence="5">
    <location>
        <position position="227"/>
    </location>
    <ligand>
        <name>a divalent metal cation</name>
        <dbReference type="ChEBI" id="CHEBI:60240"/>
        <label>1</label>
    </ligand>
</feature>